<accession>A0A937AAQ0</accession>
<dbReference type="RefSeq" id="WP_201923571.1">
    <property type="nucleotide sequence ID" value="NZ_JAERQG010000004.1"/>
</dbReference>
<protein>
    <submittedName>
        <fullName evidence="1">Acetolactate decarboxylase</fullName>
    </submittedName>
</protein>
<reference evidence="1" key="1">
    <citation type="submission" date="2021-01" db="EMBL/GenBank/DDBJ databases">
        <title>Marivirga sp. nov., isolated from intertidal surface sediments.</title>
        <authorList>
            <person name="Zhang M."/>
        </authorList>
    </citation>
    <scope>NUCLEOTIDE SEQUENCE</scope>
    <source>
        <strain evidence="1">SM1354</strain>
    </source>
</reference>
<dbReference type="GO" id="GO:0047605">
    <property type="term" value="F:acetolactate decarboxylase activity"/>
    <property type="evidence" value="ECO:0007669"/>
    <property type="project" value="InterPro"/>
</dbReference>
<evidence type="ECO:0000313" key="1">
    <source>
        <dbReference type="EMBL" id="MBL0766720.1"/>
    </source>
</evidence>
<dbReference type="AlphaFoldDB" id="A0A937AAQ0"/>
<dbReference type="GO" id="GO:0045151">
    <property type="term" value="P:acetoin biosynthetic process"/>
    <property type="evidence" value="ECO:0007669"/>
    <property type="project" value="InterPro"/>
</dbReference>
<dbReference type="PROSITE" id="PS51257">
    <property type="entry name" value="PROKAR_LIPOPROTEIN"/>
    <property type="match status" value="1"/>
</dbReference>
<dbReference type="Pfam" id="PF03306">
    <property type="entry name" value="AAL_decarboxy"/>
    <property type="match status" value="1"/>
</dbReference>
<dbReference type="SUPFAM" id="SSF117856">
    <property type="entry name" value="AF0104/ALDC/Ptd012-like"/>
    <property type="match status" value="1"/>
</dbReference>
<evidence type="ECO:0000313" key="2">
    <source>
        <dbReference type="Proteomes" id="UP000642920"/>
    </source>
</evidence>
<proteinExistence type="predicted"/>
<dbReference type="EMBL" id="JAERQG010000004">
    <property type="protein sequence ID" value="MBL0766720.1"/>
    <property type="molecule type" value="Genomic_DNA"/>
</dbReference>
<sequence length="228" mass="25177">MRYIITLSILILTGCTSQENGQAISVKSIGALREIMHQGKYQARVKLDTLATEGLYGLGASDSLSGEIMMMDGKVFEATVQDSLPYIQINPSAEATLLVYAKVDNWDTISVQAEADIEQLIAKQAFDKGIEAPFPFILIGKPEVSYHIINFDTQNGDMAHHKNGAYIGKIKNEAVTILGFYATDAKGVYTHHDSNLHMHVLNGRKTQMGHVEDISWGENDIQLLIPRI</sequence>
<comment type="caution">
    <text evidence="1">The sequence shown here is derived from an EMBL/GenBank/DDBJ whole genome shotgun (WGS) entry which is preliminary data.</text>
</comment>
<dbReference type="Proteomes" id="UP000642920">
    <property type="component" value="Unassembled WGS sequence"/>
</dbReference>
<keyword evidence="2" id="KW-1185">Reference proteome</keyword>
<organism evidence="1 2">
    <name type="scientific">Marivirga atlantica</name>
    <dbReference type="NCBI Taxonomy" id="1548457"/>
    <lineage>
        <taxon>Bacteria</taxon>
        <taxon>Pseudomonadati</taxon>
        <taxon>Bacteroidota</taxon>
        <taxon>Cytophagia</taxon>
        <taxon>Cytophagales</taxon>
        <taxon>Marivirgaceae</taxon>
        <taxon>Marivirga</taxon>
    </lineage>
</organism>
<dbReference type="InterPro" id="IPR005128">
    <property type="entry name" value="Acetolactate_a_deCO2ase"/>
</dbReference>
<gene>
    <name evidence="1" type="ORF">JKP34_15740</name>
</gene>
<name>A0A937AAQ0_9BACT</name>
<dbReference type="Gene3D" id="3.30.1330.80">
    <property type="entry name" value="Hypothetical protein, similar to alpha- acetolactate decarboxylase, domain 2"/>
    <property type="match status" value="2"/>
</dbReference>